<feature type="domain" description="Glycosyl transferase family 1" evidence="1">
    <location>
        <begin position="194"/>
        <end position="350"/>
    </location>
</feature>
<dbReference type="PANTHER" id="PTHR45947">
    <property type="entry name" value="SULFOQUINOVOSYL TRANSFERASE SQD2"/>
    <property type="match status" value="1"/>
</dbReference>
<protein>
    <submittedName>
        <fullName evidence="3">Glycosyl transferase GT4 family</fullName>
    </submittedName>
</protein>
<dbReference type="Pfam" id="PF13439">
    <property type="entry name" value="Glyco_transf_4"/>
    <property type="match status" value="1"/>
</dbReference>
<dbReference type="GO" id="GO:0016757">
    <property type="term" value="F:glycosyltransferase activity"/>
    <property type="evidence" value="ECO:0007669"/>
    <property type="project" value="InterPro"/>
</dbReference>
<dbReference type="KEGG" id="bhu:bhn_I0455"/>
<keyword evidence="3" id="KW-0808">Transferase</keyword>
<evidence type="ECO:0000259" key="1">
    <source>
        <dbReference type="Pfam" id="PF00534"/>
    </source>
</evidence>
<dbReference type="Gene3D" id="3.40.50.2000">
    <property type="entry name" value="Glycogen Phosphorylase B"/>
    <property type="match status" value="2"/>
</dbReference>
<evidence type="ECO:0000313" key="3">
    <source>
        <dbReference type="EMBL" id="AOZ95489.1"/>
    </source>
</evidence>
<reference evidence="4" key="1">
    <citation type="submission" date="2016-10" db="EMBL/GenBank/DDBJ databases">
        <title>The complete genome sequence of the rumen bacterium Butyrivibrio hungatei MB2003.</title>
        <authorList>
            <person name="Palevich N."/>
            <person name="Kelly W.J."/>
            <person name="Leahy S.C."/>
            <person name="Altermann E."/>
            <person name="Rakonjac J."/>
            <person name="Attwood G.T."/>
        </authorList>
    </citation>
    <scope>NUCLEOTIDE SEQUENCE [LARGE SCALE GENOMIC DNA]</scope>
    <source>
        <strain evidence="4">MB2003</strain>
    </source>
</reference>
<gene>
    <name evidence="3" type="ORF">bhn_I0455</name>
</gene>
<dbReference type="OrthoDB" id="9802525at2"/>
<dbReference type="InterPro" id="IPR028098">
    <property type="entry name" value="Glyco_trans_4-like_N"/>
</dbReference>
<dbReference type="SUPFAM" id="SSF53756">
    <property type="entry name" value="UDP-Glycosyltransferase/glycogen phosphorylase"/>
    <property type="match status" value="1"/>
</dbReference>
<dbReference type="InterPro" id="IPR001296">
    <property type="entry name" value="Glyco_trans_1"/>
</dbReference>
<name>A0A1D9NZ42_9FIRM</name>
<sequence>MKILIVSHEYPPVGGGGANACMHLAKEYSAAGHEVHIVTVWYQGEAEQEHLDENIEIYRLRSKRTRLEQCSFKEMLDFLFKAVAFTDKLEKKEKFDICQIFFGIPSGPIGYYLKKKYRLPYVIRFGGGDIPGFQDRFTKVYKLIGPAIKLIWKNADALVANSQGLQKMAYDFCDKYDIRIIPNGAEVMQCEDRHQSDESTVRLLFVSRLIERKGVQDILSQLPAVARACEQKGRKIVFDIVGDGPYRTELENIVRNNKLDDIVCFHGQKNKSELPKYYTDADIFVFPSRKEGMPNVVLEAMSYGLPIIMTPCQGSEELISNNGVVSAVDCFGEKIIELVLDKDKRVKMGECSFQMVSEVFSWGNTASKYLELFERLLV</sequence>
<accession>A0A1D9NZ42</accession>
<keyword evidence="4" id="KW-1185">Reference proteome</keyword>
<dbReference type="AlphaFoldDB" id="A0A1D9NZ42"/>
<dbReference type="Pfam" id="PF00534">
    <property type="entry name" value="Glycos_transf_1"/>
    <property type="match status" value="1"/>
</dbReference>
<dbReference type="PANTHER" id="PTHR45947:SF3">
    <property type="entry name" value="SULFOQUINOVOSYL TRANSFERASE SQD2"/>
    <property type="match status" value="1"/>
</dbReference>
<organism evidence="3 4">
    <name type="scientific">Butyrivibrio hungatei</name>
    <dbReference type="NCBI Taxonomy" id="185008"/>
    <lineage>
        <taxon>Bacteria</taxon>
        <taxon>Bacillati</taxon>
        <taxon>Bacillota</taxon>
        <taxon>Clostridia</taxon>
        <taxon>Lachnospirales</taxon>
        <taxon>Lachnospiraceae</taxon>
        <taxon>Butyrivibrio</taxon>
    </lineage>
</organism>
<feature type="domain" description="Glycosyltransferase subfamily 4-like N-terminal" evidence="2">
    <location>
        <begin position="15"/>
        <end position="185"/>
    </location>
</feature>
<dbReference type="InterPro" id="IPR050194">
    <property type="entry name" value="Glycosyltransferase_grp1"/>
</dbReference>
<evidence type="ECO:0000259" key="2">
    <source>
        <dbReference type="Pfam" id="PF13439"/>
    </source>
</evidence>
<dbReference type="RefSeq" id="WP_071175262.1">
    <property type="nucleotide sequence ID" value="NZ_CP017831.1"/>
</dbReference>
<dbReference type="EMBL" id="CP017831">
    <property type="protein sequence ID" value="AOZ95489.1"/>
    <property type="molecule type" value="Genomic_DNA"/>
</dbReference>
<proteinExistence type="predicted"/>
<evidence type="ECO:0000313" key="4">
    <source>
        <dbReference type="Proteomes" id="UP000179284"/>
    </source>
</evidence>
<dbReference type="Proteomes" id="UP000179284">
    <property type="component" value="Chromosome I"/>
</dbReference>
<dbReference type="CDD" id="cd03801">
    <property type="entry name" value="GT4_PimA-like"/>
    <property type="match status" value="1"/>
</dbReference>